<keyword evidence="5" id="KW-1185">Reference proteome</keyword>
<dbReference type="Gene3D" id="3.10.20.90">
    <property type="entry name" value="Phosphatidylinositol 3-kinase Catalytic Subunit, Chain A, domain 1"/>
    <property type="match status" value="1"/>
</dbReference>
<dbReference type="Proteomes" id="UP000027222">
    <property type="component" value="Unassembled WGS sequence"/>
</dbReference>
<dbReference type="PROSITE" id="PS50053">
    <property type="entry name" value="UBIQUITIN_2"/>
    <property type="match status" value="1"/>
</dbReference>
<evidence type="ECO:0000259" key="2">
    <source>
        <dbReference type="PROSITE" id="PS50053"/>
    </source>
</evidence>
<keyword evidence="1" id="KW-0863">Zinc-finger</keyword>
<evidence type="ECO:0000256" key="1">
    <source>
        <dbReference type="PROSITE-ProRule" id="PRU00175"/>
    </source>
</evidence>
<evidence type="ECO:0000259" key="3">
    <source>
        <dbReference type="PROSITE" id="PS50089"/>
    </source>
</evidence>
<evidence type="ECO:0000313" key="5">
    <source>
        <dbReference type="Proteomes" id="UP000027222"/>
    </source>
</evidence>
<dbReference type="InterPro" id="IPR013083">
    <property type="entry name" value="Znf_RING/FYVE/PHD"/>
</dbReference>
<dbReference type="InterPro" id="IPR000626">
    <property type="entry name" value="Ubiquitin-like_dom"/>
</dbReference>
<dbReference type="InterPro" id="IPR001841">
    <property type="entry name" value="Znf_RING"/>
</dbReference>
<evidence type="ECO:0000313" key="4">
    <source>
        <dbReference type="EMBL" id="KDR73657.1"/>
    </source>
</evidence>
<evidence type="ECO:0008006" key="6">
    <source>
        <dbReference type="Google" id="ProtNLM"/>
    </source>
</evidence>
<dbReference type="EMBL" id="KL142385">
    <property type="protein sequence ID" value="KDR73657.1"/>
    <property type="molecule type" value="Genomic_DNA"/>
</dbReference>
<feature type="domain" description="Ubiquitin-like" evidence="2">
    <location>
        <begin position="359"/>
        <end position="432"/>
    </location>
</feature>
<dbReference type="Pfam" id="PF13920">
    <property type="entry name" value="zf-C3HC4_3"/>
    <property type="match status" value="1"/>
</dbReference>
<dbReference type="SMART" id="SM00213">
    <property type="entry name" value="UBQ"/>
    <property type="match status" value="1"/>
</dbReference>
<dbReference type="InterPro" id="IPR019954">
    <property type="entry name" value="Ubiquitin_CS"/>
</dbReference>
<dbReference type="PROSITE" id="PS50089">
    <property type="entry name" value="ZF_RING_2"/>
    <property type="match status" value="1"/>
</dbReference>
<dbReference type="OrthoDB" id="428577at2759"/>
<accession>A0A067SUB2</accession>
<proteinExistence type="predicted"/>
<dbReference type="SUPFAM" id="SSF54236">
    <property type="entry name" value="Ubiquitin-like"/>
    <property type="match status" value="1"/>
</dbReference>
<dbReference type="InterPro" id="IPR029071">
    <property type="entry name" value="Ubiquitin-like_domsf"/>
</dbReference>
<name>A0A067SUB2_GALM3</name>
<reference evidence="5" key="1">
    <citation type="journal article" date="2014" name="Proc. Natl. Acad. Sci. U.S.A.">
        <title>Extensive sampling of basidiomycete genomes demonstrates inadequacy of the white-rot/brown-rot paradigm for wood decay fungi.</title>
        <authorList>
            <person name="Riley R."/>
            <person name="Salamov A.A."/>
            <person name="Brown D.W."/>
            <person name="Nagy L.G."/>
            <person name="Floudas D."/>
            <person name="Held B.W."/>
            <person name="Levasseur A."/>
            <person name="Lombard V."/>
            <person name="Morin E."/>
            <person name="Otillar R."/>
            <person name="Lindquist E.A."/>
            <person name="Sun H."/>
            <person name="LaButti K.M."/>
            <person name="Schmutz J."/>
            <person name="Jabbour D."/>
            <person name="Luo H."/>
            <person name="Baker S.E."/>
            <person name="Pisabarro A.G."/>
            <person name="Walton J.D."/>
            <person name="Blanchette R.A."/>
            <person name="Henrissat B."/>
            <person name="Martin F."/>
            <person name="Cullen D."/>
            <person name="Hibbett D.S."/>
            <person name="Grigoriev I.V."/>
        </authorList>
    </citation>
    <scope>NUCLEOTIDE SEQUENCE [LARGE SCALE GENOMIC DNA]</scope>
    <source>
        <strain evidence="5">CBS 339.88</strain>
    </source>
</reference>
<dbReference type="GO" id="GO:0008270">
    <property type="term" value="F:zinc ion binding"/>
    <property type="evidence" value="ECO:0007669"/>
    <property type="project" value="UniProtKB-KW"/>
</dbReference>
<keyword evidence="1" id="KW-0862">Zinc</keyword>
<dbReference type="STRING" id="685588.A0A067SUB2"/>
<dbReference type="FunFam" id="3.10.20.90:FF:000160">
    <property type="entry name" value="Polyubiquitin-C"/>
    <property type="match status" value="1"/>
</dbReference>
<dbReference type="SMART" id="SM00184">
    <property type="entry name" value="RING"/>
    <property type="match status" value="1"/>
</dbReference>
<dbReference type="InterPro" id="IPR050158">
    <property type="entry name" value="Ubiquitin_ubiquitin-like"/>
</dbReference>
<gene>
    <name evidence="4" type="ORF">GALMADRAFT_251438</name>
</gene>
<dbReference type="SUPFAM" id="SSF57850">
    <property type="entry name" value="RING/U-box"/>
    <property type="match status" value="1"/>
</dbReference>
<dbReference type="PANTHER" id="PTHR10666">
    <property type="entry name" value="UBIQUITIN"/>
    <property type="match status" value="1"/>
</dbReference>
<dbReference type="PRINTS" id="PR00348">
    <property type="entry name" value="UBIQUITIN"/>
</dbReference>
<dbReference type="Gene3D" id="3.30.40.10">
    <property type="entry name" value="Zinc/RING finger domain, C3HC4 (zinc finger)"/>
    <property type="match status" value="1"/>
</dbReference>
<sequence length="646" mass="70788">MATPTTIDVNVTLNGYLDKPPQTVCLHGISVPVQYEDLLQHLEQSGFSDLKPPSFLSADTYDVEITSGASSFDFENGGKINIDESLLQYYNDYFLPVAYPTDGTEKTTQNDSTFTDAEIKDEMIEVGGLVRIGFHRTIRVPDNDKTFALPPSLGLFDLYNTGDLVNSLPRSVLSKGGVCINMYQREAMWMSFSPIKPCAVKVSVGGVNALTGTPRDVSVLGKQDYLALSENKHRQLWLDGISTEPGVVRQFVAVALGHGLTVEGQITGRETQGGIQFDAFPLHATTVLFENDYQELDFYKTPRQLGLSAGESICMQNEGEPLVLLGPNPKQKAFTPPKGKTSMSLEANVELNYIPSGFLAIKVLTGKTILIRAESSDTIDNVKAKIQDKEGIPPDQQRLIFAGRQLEDGRTLNDYNIWRATIHLVLRLRGGGGADVTMLRGLGAGGRISQKINKDPFPVNAYDLRKTSRLHVSIINATHFAALTGLPTPPTPVDAKTYLESGYPWFELYDEHIPVANNASKANPLSQVKSVGTLLRGPVTAGTKGLRRDCALCHYEMATLTLAPCGHYLCNDCSLVSRCPSCERPIEDRISFAAPMSIDESNDGVEAGSLDERIIKLRYNAKRDRVITFMLKKDTVSPLTAGDGRY</sequence>
<organism evidence="4 5">
    <name type="scientific">Galerina marginata (strain CBS 339.88)</name>
    <dbReference type="NCBI Taxonomy" id="685588"/>
    <lineage>
        <taxon>Eukaryota</taxon>
        <taxon>Fungi</taxon>
        <taxon>Dikarya</taxon>
        <taxon>Basidiomycota</taxon>
        <taxon>Agaricomycotina</taxon>
        <taxon>Agaricomycetes</taxon>
        <taxon>Agaricomycetidae</taxon>
        <taxon>Agaricales</taxon>
        <taxon>Agaricineae</taxon>
        <taxon>Strophariaceae</taxon>
        <taxon>Galerina</taxon>
    </lineage>
</organism>
<feature type="domain" description="RING-type" evidence="3">
    <location>
        <begin position="550"/>
        <end position="583"/>
    </location>
</feature>
<dbReference type="InterPro" id="IPR019956">
    <property type="entry name" value="Ubiquitin_dom"/>
</dbReference>
<dbReference type="PROSITE" id="PS00299">
    <property type="entry name" value="UBIQUITIN_1"/>
    <property type="match status" value="1"/>
</dbReference>
<protein>
    <recommendedName>
        <fullName evidence="6">Ubiquitin-like domain-containing protein</fullName>
    </recommendedName>
</protein>
<dbReference type="AlphaFoldDB" id="A0A067SUB2"/>
<dbReference type="Pfam" id="PF00240">
    <property type="entry name" value="ubiquitin"/>
    <property type="match status" value="1"/>
</dbReference>
<dbReference type="HOGENOM" id="CLU_027438_2_0_1"/>
<keyword evidence="1" id="KW-0479">Metal-binding</keyword>